<evidence type="ECO:0000313" key="1">
    <source>
        <dbReference type="EMBL" id="GAH21608.1"/>
    </source>
</evidence>
<dbReference type="AlphaFoldDB" id="X1FLG3"/>
<name>X1FLG3_9ZZZZ</name>
<proteinExistence type="predicted"/>
<dbReference type="EMBL" id="BART01042244">
    <property type="protein sequence ID" value="GAH21608.1"/>
    <property type="molecule type" value="Genomic_DNA"/>
</dbReference>
<accession>X1FLG3</accession>
<comment type="caution">
    <text evidence="1">The sequence shown here is derived from an EMBL/GenBank/DDBJ whole genome shotgun (WGS) entry which is preliminary data.</text>
</comment>
<sequence length="37" mass="4134">GPFGVDTGNEGSLKHSDYFSLGTDAYYLQNFSLQYNQ</sequence>
<feature type="non-terminal residue" evidence="1">
    <location>
        <position position="37"/>
    </location>
</feature>
<feature type="non-terminal residue" evidence="1">
    <location>
        <position position="1"/>
    </location>
</feature>
<reference evidence="1" key="1">
    <citation type="journal article" date="2014" name="Front. Microbiol.">
        <title>High frequency of phylogenetically diverse reductive dehalogenase-homologous genes in deep subseafloor sedimentary metagenomes.</title>
        <authorList>
            <person name="Kawai M."/>
            <person name="Futagami T."/>
            <person name="Toyoda A."/>
            <person name="Takaki Y."/>
            <person name="Nishi S."/>
            <person name="Hori S."/>
            <person name="Arai W."/>
            <person name="Tsubouchi T."/>
            <person name="Morono Y."/>
            <person name="Uchiyama I."/>
            <person name="Ito T."/>
            <person name="Fujiyama A."/>
            <person name="Inagaki F."/>
            <person name="Takami H."/>
        </authorList>
    </citation>
    <scope>NUCLEOTIDE SEQUENCE</scope>
    <source>
        <strain evidence="1">Expedition CK06-06</strain>
    </source>
</reference>
<protein>
    <submittedName>
        <fullName evidence="1">Uncharacterized protein</fullName>
    </submittedName>
</protein>
<organism evidence="1">
    <name type="scientific">marine sediment metagenome</name>
    <dbReference type="NCBI Taxonomy" id="412755"/>
    <lineage>
        <taxon>unclassified sequences</taxon>
        <taxon>metagenomes</taxon>
        <taxon>ecological metagenomes</taxon>
    </lineage>
</organism>
<gene>
    <name evidence="1" type="ORF">S01H4_67295</name>
</gene>